<comment type="function">
    <text evidence="7">Catalyzes the transfer of the enolpyruvyl moiety of phosphoenolpyruvate (PEP) to the 5-hydroxyl of shikimate-3-phosphate (S3P) to produce enolpyruvyl shikimate-3-phosphate and inorganic phosphate.</text>
</comment>
<dbReference type="InterPro" id="IPR013792">
    <property type="entry name" value="RNA3'P_cycl/enolpyr_Trfase_a/b"/>
</dbReference>
<keyword evidence="10" id="KW-1185">Reference proteome</keyword>
<evidence type="ECO:0000256" key="1">
    <source>
        <dbReference type="ARBA" id="ARBA00004811"/>
    </source>
</evidence>
<keyword evidence="7" id="KW-0963">Cytoplasm</keyword>
<feature type="binding site" evidence="7">
    <location>
        <position position="24"/>
    </location>
    <ligand>
        <name>phosphoenolpyruvate</name>
        <dbReference type="ChEBI" id="CHEBI:58702"/>
    </ligand>
</feature>
<proteinExistence type="inferred from homology"/>
<comment type="subcellular location">
    <subcellularLocation>
        <location evidence="7">Cytoplasm</location>
    </subcellularLocation>
</comment>
<dbReference type="AlphaFoldDB" id="S2W0T6"/>
<dbReference type="PIRSF" id="PIRSF000505">
    <property type="entry name" value="EPSPS"/>
    <property type="match status" value="1"/>
</dbReference>
<feature type="binding site" evidence="7">
    <location>
        <position position="29"/>
    </location>
    <ligand>
        <name>3-phosphoshikimate</name>
        <dbReference type="ChEBI" id="CHEBI:145989"/>
    </ligand>
</feature>
<feature type="binding site" evidence="7">
    <location>
        <position position="120"/>
    </location>
    <ligand>
        <name>phosphoenolpyruvate</name>
        <dbReference type="ChEBI" id="CHEBI:58702"/>
    </ligand>
</feature>
<feature type="domain" description="Enolpyruvate transferase" evidence="8">
    <location>
        <begin position="11"/>
        <end position="417"/>
    </location>
</feature>
<protein>
    <recommendedName>
        <fullName evidence="7">3-phosphoshikimate 1-carboxyvinyltransferase</fullName>
        <ecNumber evidence="7">2.5.1.19</ecNumber>
    </recommendedName>
    <alternativeName>
        <fullName evidence="7">5-enolpyruvylshikimate-3-phosphate synthase</fullName>
        <shortName evidence="7">EPSP synthase</shortName>
        <shortName evidence="7">EPSPS</shortName>
    </alternativeName>
</protein>
<dbReference type="HAMAP" id="MF_00210">
    <property type="entry name" value="EPSP_synth"/>
    <property type="match status" value="1"/>
</dbReference>
<comment type="caution">
    <text evidence="7">Lacks conserved residue(s) required for the propagation of feature annotation.</text>
</comment>
<evidence type="ECO:0000259" key="8">
    <source>
        <dbReference type="Pfam" id="PF00275"/>
    </source>
</evidence>
<dbReference type="RefSeq" id="WP_016456243.1">
    <property type="nucleotide sequence ID" value="NZ_KE150269.1"/>
</dbReference>
<evidence type="ECO:0000256" key="6">
    <source>
        <dbReference type="ARBA" id="ARBA00044633"/>
    </source>
</evidence>
<dbReference type="UniPathway" id="UPA00053">
    <property type="reaction ID" value="UER00089"/>
</dbReference>
<comment type="subunit">
    <text evidence="7">Monomer.</text>
</comment>
<reference evidence="9 10" key="1">
    <citation type="submission" date="2013-04" db="EMBL/GenBank/DDBJ databases">
        <title>The Genome Sequence of Propionimicrobium lymphophilum ACS-093-V-SCH5.</title>
        <authorList>
            <consortium name="The Broad Institute Genomics Platform"/>
            <person name="Earl A."/>
            <person name="Ward D."/>
            <person name="Feldgarden M."/>
            <person name="Gevers D."/>
            <person name="Saerens B."/>
            <person name="Vaneechoutte M."/>
            <person name="Walker B."/>
            <person name="Young S."/>
            <person name="Zeng Q."/>
            <person name="Gargeya S."/>
            <person name="Fitzgerald M."/>
            <person name="Haas B."/>
            <person name="Abouelleil A."/>
            <person name="Allen A.W."/>
            <person name="Alvarado L."/>
            <person name="Arachchi H.M."/>
            <person name="Berlin A.M."/>
            <person name="Chapman S.B."/>
            <person name="Gainer-Dewar J."/>
            <person name="Goldberg J."/>
            <person name="Griggs A."/>
            <person name="Gujja S."/>
            <person name="Hansen M."/>
            <person name="Howarth C."/>
            <person name="Imamovic A."/>
            <person name="Ireland A."/>
            <person name="Larimer J."/>
            <person name="McCowan C."/>
            <person name="Murphy C."/>
            <person name="Pearson M."/>
            <person name="Poon T.W."/>
            <person name="Priest M."/>
            <person name="Roberts A."/>
            <person name="Saif S."/>
            <person name="Shea T."/>
            <person name="Sisk P."/>
            <person name="Sykes S."/>
            <person name="Wortman J."/>
            <person name="Nusbaum C."/>
            <person name="Birren B."/>
        </authorList>
    </citation>
    <scope>NUCLEOTIDE SEQUENCE [LARGE SCALE GENOMIC DNA]</scope>
    <source>
        <strain evidence="9 10">ACS-093-V-SCH5</strain>
    </source>
</reference>
<dbReference type="HOGENOM" id="CLU_024321_0_0_11"/>
<feature type="binding site" evidence="7">
    <location>
        <position position="25"/>
    </location>
    <ligand>
        <name>3-phosphoshikimate</name>
        <dbReference type="ChEBI" id="CHEBI:145989"/>
    </ligand>
</feature>
<dbReference type="EMBL" id="AGZR01000008">
    <property type="protein sequence ID" value="EPD32716.1"/>
    <property type="molecule type" value="Genomic_DNA"/>
</dbReference>
<feature type="binding site" evidence="7">
    <location>
        <position position="24"/>
    </location>
    <ligand>
        <name>3-phosphoshikimate</name>
        <dbReference type="ChEBI" id="CHEBI:145989"/>
    </ligand>
</feature>
<dbReference type="PANTHER" id="PTHR21090:SF5">
    <property type="entry name" value="PENTAFUNCTIONAL AROM POLYPEPTIDE"/>
    <property type="match status" value="1"/>
</dbReference>
<feature type="binding site" evidence="7">
    <location>
        <position position="164"/>
    </location>
    <ligand>
        <name>3-phosphoshikimate</name>
        <dbReference type="ChEBI" id="CHEBI:145989"/>
    </ligand>
</feature>
<evidence type="ECO:0000256" key="7">
    <source>
        <dbReference type="HAMAP-Rule" id="MF_00210"/>
    </source>
</evidence>
<feature type="binding site" evidence="7">
    <location>
        <position position="408"/>
    </location>
    <ligand>
        <name>phosphoenolpyruvate</name>
        <dbReference type="ChEBI" id="CHEBI:58702"/>
    </ligand>
</feature>
<dbReference type="InterPro" id="IPR006264">
    <property type="entry name" value="EPSP_synthase"/>
</dbReference>
<keyword evidence="4 7" id="KW-0808">Transferase</keyword>
<accession>S2W0T6</accession>
<comment type="catalytic activity">
    <reaction evidence="6">
        <text>3-phosphoshikimate + phosphoenolpyruvate = 5-O-(1-carboxyvinyl)-3-phosphoshikimate + phosphate</text>
        <dbReference type="Rhea" id="RHEA:21256"/>
        <dbReference type="ChEBI" id="CHEBI:43474"/>
        <dbReference type="ChEBI" id="CHEBI:57701"/>
        <dbReference type="ChEBI" id="CHEBI:58702"/>
        <dbReference type="ChEBI" id="CHEBI:145989"/>
        <dbReference type="EC" id="2.5.1.19"/>
    </reaction>
    <physiologicalReaction direction="left-to-right" evidence="6">
        <dbReference type="Rhea" id="RHEA:21257"/>
    </physiologicalReaction>
</comment>
<comment type="similarity">
    <text evidence="2 7">Belongs to the EPSP synthase family.</text>
</comment>
<dbReference type="EC" id="2.5.1.19" evidence="7"/>
<dbReference type="NCBIfam" id="TIGR01356">
    <property type="entry name" value="aroA"/>
    <property type="match status" value="1"/>
</dbReference>
<comment type="pathway">
    <text evidence="1 7">Metabolic intermediate biosynthesis; chorismate biosynthesis; chorismate from D-erythrose 4-phosphate and phosphoenolpyruvate: step 6/7.</text>
</comment>
<keyword evidence="3 7" id="KW-0028">Amino-acid biosynthesis</keyword>
<dbReference type="InterPro" id="IPR036968">
    <property type="entry name" value="Enolpyruvate_Tfrase_sf"/>
</dbReference>
<dbReference type="PROSITE" id="PS00104">
    <property type="entry name" value="EPSP_SYNTHASE_1"/>
    <property type="match status" value="1"/>
</dbReference>
<dbReference type="Proteomes" id="UP000014417">
    <property type="component" value="Unassembled WGS sequence"/>
</dbReference>
<gene>
    <name evidence="7" type="primary">aroA</name>
    <name evidence="9" type="ORF">HMPREF9306_01416</name>
</gene>
<dbReference type="Gene3D" id="3.65.10.10">
    <property type="entry name" value="Enolpyruvate transferase domain"/>
    <property type="match status" value="2"/>
</dbReference>
<dbReference type="CDD" id="cd01556">
    <property type="entry name" value="EPSP_synthase"/>
    <property type="match status" value="1"/>
</dbReference>
<feature type="binding site" evidence="7">
    <location>
        <position position="163"/>
    </location>
    <ligand>
        <name>3-phosphoshikimate</name>
        <dbReference type="ChEBI" id="CHEBI:145989"/>
    </ligand>
</feature>
<dbReference type="GO" id="GO:0009423">
    <property type="term" value="P:chorismate biosynthetic process"/>
    <property type="evidence" value="ECO:0007669"/>
    <property type="project" value="UniProtKB-UniRule"/>
</dbReference>
<feature type="binding site" evidence="7">
    <location>
        <position position="306"/>
    </location>
    <ligand>
        <name>3-phosphoshikimate</name>
        <dbReference type="ChEBI" id="CHEBI:145989"/>
    </ligand>
</feature>
<evidence type="ECO:0000256" key="2">
    <source>
        <dbReference type="ARBA" id="ARBA00009948"/>
    </source>
</evidence>
<dbReference type="InterPro" id="IPR023193">
    <property type="entry name" value="EPSP_synthase_CS"/>
</dbReference>
<dbReference type="PATRIC" id="fig|883161.3.peg.1409"/>
<evidence type="ECO:0000313" key="10">
    <source>
        <dbReference type="Proteomes" id="UP000014417"/>
    </source>
</evidence>
<dbReference type="GO" id="GO:0005737">
    <property type="term" value="C:cytoplasm"/>
    <property type="evidence" value="ECO:0007669"/>
    <property type="project" value="UniProtKB-SubCell"/>
</dbReference>
<dbReference type="PANTHER" id="PTHR21090">
    <property type="entry name" value="AROM/DEHYDROQUINATE SYNTHASE"/>
    <property type="match status" value="1"/>
</dbReference>
<evidence type="ECO:0000313" key="9">
    <source>
        <dbReference type="EMBL" id="EPD32716.1"/>
    </source>
</evidence>
<feature type="binding site" evidence="7">
    <location>
        <position position="333"/>
    </location>
    <ligand>
        <name>3-phosphoshikimate</name>
        <dbReference type="ChEBI" id="CHEBI:145989"/>
    </ligand>
</feature>
<dbReference type="Pfam" id="PF00275">
    <property type="entry name" value="EPSP_synthase"/>
    <property type="match status" value="1"/>
</dbReference>
<comment type="caution">
    <text evidence="9">The sequence shown here is derived from an EMBL/GenBank/DDBJ whole genome shotgun (WGS) entry which is preliminary data.</text>
</comment>
<feature type="active site" description="Proton acceptor" evidence="7">
    <location>
        <position position="306"/>
    </location>
</feature>
<name>S2W0T6_9ACTN</name>
<dbReference type="GO" id="GO:0003866">
    <property type="term" value="F:3-phosphoshikimate 1-carboxyvinyltransferase activity"/>
    <property type="evidence" value="ECO:0007669"/>
    <property type="project" value="UniProtKB-UniRule"/>
</dbReference>
<feature type="binding site" evidence="7">
    <location>
        <position position="165"/>
    </location>
    <ligand>
        <name>phosphoenolpyruvate</name>
        <dbReference type="ChEBI" id="CHEBI:58702"/>
    </ligand>
</feature>
<dbReference type="GO" id="GO:0008652">
    <property type="term" value="P:amino acid biosynthetic process"/>
    <property type="evidence" value="ECO:0007669"/>
    <property type="project" value="UniProtKB-KW"/>
</dbReference>
<feature type="binding site" evidence="7">
    <location>
        <position position="383"/>
    </location>
    <ligand>
        <name>phosphoenolpyruvate</name>
        <dbReference type="ChEBI" id="CHEBI:58702"/>
    </ligand>
</feature>
<dbReference type="STRING" id="883161.HMPREF9306_01416"/>
<organism evidence="9 10">
    <name type="scientific">Propionimicrobium lymphophilum ACS-093-V-SCH5</name>
    <dbReference type="NCBI Taxonomy" id="883161"/>
    <lineage>
        <taxon>Bacteria</taxon>
        <taxon>Bacillati</taxon>
        <taxon>Actinomycetota</taxon>
        <taxon>Actinomycetes</taxon>
        <taxon>Propionibacteriales</taxon>
        <taxon>Propionibacteriaceae</taxon>
        <taxon>Propionimicrobium</taxon>
    </lineage>
</organism>
<sequence>MVEVWPAPTPVATINAVCPVPGSKSESNRALVLGALGDGPSRLSGVLEARDTELMIAGLRHLGVRIQLDHDEAVVTPPEHFVPAKIDCGLAGTVARFLPPLAALSGGECSFFGDPKMSERPIAPLLDGLRQLGASCSSEHVPFSISAPDGLTGREVRIDSSGSSQFISGLLLSAARFPNGLVLHHVGDSVPSLPHIEMSVSMLAQRGVRVSNAGMTWTVEPGTISSLDQRIEPDLSNAAAFLLAGVITGGRVTVPAWPSKTTQPGDLILGVLDKVGAHSELTKDGLSAWSSEDLSGVDLDMSSASELTPVVAALAVFCNGTTRITGVGHIRGHETNRIEAIVDELNAIGVTASELADGIQIEGIGSHGSLSPRRPFKTYADHRMVHLGALLALKCSNLEVEDPKAASKTMPDFVERWTKMVNAE</sequence>
<feature type="binding site" evidence="7">
    <location>
        <position position="337"/>
    </location>
    <ligand>
        <name>phosphoenolpyruvate</name>
        <dbReference type="ChEBI" id="CHEBI:58702"/>
    </ligand>
</feature>
<feature type="binding site" evidence="7">
    <location>
        <position position="192"/>
    </location>
    <ligand>
        <name>3-phosphoshikimate</name>
        <dbReference type="ChEBI" id="CHEBI:145989"/>
    </ligand>
</feature>
<dbReference type="InterPro" id="IPR001986">
    <property type="entry name" value="Enolpyruvate_Tfrase_dom"/>
</dbReference>
<feature type="binding site" evidence="7">
    <location>
        <position position="92"/>
    </location>
    <ligand>
        <name>phosphoenolpyruvate</name>
        <dbReference type="ChEBI" id="CHEBI:58702"/>
    </ligand>
</feature>
<evidence type="ECO:0000256" key="5">
    <source>
        <dbReference type="ARBA" id="ARBA00023141"/>
    </source>
</evidence>
<evidence type="ECO:0000256" key="3">
    <source>
        <dbReference type="ARBA" id="ARBA00022605"/>
    </source>
</evidence>
<dbReference type="SUPFAM" id="SSF55205">
    <property type="entry name" value="EPT/RTPC-like"/>
    <property type="match status" value="1"/>
</dbReference>
<feature type="binding site" evidence="7">
    <location>
        <position position="165"/>
    </location>
    <ligand>
        <name>3-phosphoshikimate</name>
        <dbReference type="ChEBI" id="CHEBI:145989"/>
    </ligand>
</feature>
<evidence type="ECO:0000256" key="4">
    <source>
        <dbReference type="ARBA" id="ARBA00022679"/>
    </source>
</evidence>
<dbReference type="PROSITE" id="PS00885">
    <property type="entry name" value="EPSP_SYNTHASE_2"/>
    <property type="match status" value="1"/>
</dbReference>
<dbReference type="GO" id="GO:0009073">
    <property type="term" value="P:aromatic amino acid family biosynthetic process"/>
    <property type="evidence" value="ECO:0007669"/>
    <property type="project" value="UniProtKB-KW"/>
</dbReference>
<keyword evidence="5 7" id="KW-0057">Aromatic amino acid biosynthesis</keyword>